<proteinExistence type="predicted"/>
<accession>X1ELU8</accession>
<feature type="compositionally biased region" description="Basic and acidic residues" evidence="1">
    <location>
        <begin position="20"/>
        <end position="30"/>
    </location>
</feature>
<protein>
    <submittedName>
        <fullName evidence="2">Uncharacterized protein</fullName>
    </submittedName>
</protein>
<comment type="caution">
    <text evidence="2">The sequence shown here is derived from an EMBL/GenBank/DDBJ whole genome shotgun (WGS) entry which is preliminary data.</text>
</comment>
<dbReference type="AlphaFoldDB" id="X1ELU8"/>
<organism evidence="2">
    <name type="scientific">marine sediment metagenome</name>
    <dbReference type="NCBI Taxonomy" id="412755"/>
    <lineage>
        <taxon>unclassified sequences</taxon>
        <taxon>metagenomes</taxon>
        <taxon>ecological metagenomes</taxon>
    </lineage>
</organism>
<gene>
    <name evidence="2" type="ORF">S03H2_07047</name>
</gene>
<evidence type="ECO:0000256" key="1">
    <source>
        <dbReference type="SAM" id="MobiDB-lite"/>
    </source>
</evidence>
<evidence type="ECO:0000313" key="2">
    <source>
        <dbReference type="EMBL" id="GAH21325.1"/>
    </source>
</evidence>
<name>X1ELU8_9ZZZZ</name>
<reference evidence="2" key="1">
    <citation type="journal article" date="2014" name="Front. Microbiol.">
        <title>High frequency of phylogenetically diverse reductive dehalogenase-homologous genes in deep subseafloor sedimentary metagenomes.</title>
        <authorList>
            <person name="Kawai M."/>
            <person name="Futagami T."/>
            <person name="Toyoda A."/>
            <person name="Takaki Y."/>
            <person name="Nishi S."/>
            <person name="Hori S."/>
            <person name="Arai W."/>
            <person name="Tsubouchi T."/>
            <person name="Morono Y."/>
            <person name="Uchiyama I."/>
            <person name="Ito T."/>
            <person name="Fujiyama A."/>
            <person name="Inagaki F."/>
            <person name="Takami H."/>
        </authorList>
    </citation>
    <scope>NUCLEOTIDE SEQUENCE</scope>
    <source>
        <strain evidence="2">Expedition CK06-06</strain>
    </source>
</reference>
<feature type="compositionally biased region" description="Basic and acidic residues" evidence="1">
    <location>
        <begin position="1"/>
        <end position="13"/>
    </location>
</feature>
<feature type="region of interest" description="Disordered" evidence="1">
    <location>
        <begin position="1"/>
        <end position="30"/>
    </location>
</feature>
<sequence>MEKKYPQTRRDKIATGQKDSWSDPTKRVEQKKRIEAKRLLKATTTDRIEPPVPFNIENARQALIDEMKKLDEQLTKFEPLVKRRDKLSSILGELNNLRGNCNDE</sequence>
<dbReference type="EMBL" id="BARU01003190">
    <property type="protein sequence ID" value="GAH21325.1"/>
    <property type="molecule type" value="Genomic_DNA"/>
</dbReference>